<evidence type="ECO:0000313" key="1">
    <source>
        <dbReference type="EMBL" id="KAK1149430.1"/>
    </source>
</evidence>
<protein>
    <submittedName>
        <fullName evidence="1">Uncharacterized protein</fullName>
    </submittedName>
</protein>
<dbReference type="Proteomes" id="UP001177260">
    <property type="component" value="Unassembled WGS sequence"/>
</dbReference>
<keyword evidence="2" id="KW-1185">Reference proteome</keyword>
<comment type="caution">
    <text evidence="1">The sequence shown here is derived from an EMBL/GenBank/DDBJ whole genome shotgun (WGS) entry which is preliminary data.</text>
</comment>
<organism evidence="1 2">
    <name type="scientific">Aspergillus melleus</name>
    <dbReference type="NCBI Taxonomy" id="138277"/>
    <lineage>
        <taxon>Eukaryota</taxon>
        <taxon>Fungi</taxon>
        <taxon>Dikarya</taxon>
        <taxon>Ascomycota</taxon>
        <taxon>Pezizomycotina</taxon>
        <taxon>Eurotiomycetes</taxon>
        <taxon>Eurotiomycetidae</taxon>
        <taxon>Eurotiales</taxon>
        <taxon>Aspergillaceae</taxon>
        <taxon>Aspergillus</taxon>
        <taxon>Aspergillus subgen. Circumdati</taxon>
    </lineage>
</organism>
<evidence type="ECO:0000313" key="2">
    <source>
        <dbReference type="Proteomes" id="UP001177260"/>
    </source>
</evidence>
<name>A0ACC3BF32_9EURO</name>
<gene>
    <name evidence="1" type="ORF">N8T08_006653</name>
</gene>
<reference evidence="1 2" key="1">
    <citation type="journal article" date="2023" name="ACS Omega">
        <title>Identification of the Neoaspergillic Acid Biosynthesis Gene Cluster by Establishing an In Vitro CRISPR-Ribonucleoprotein Genetic System in Aspergillus melleus.</title>
        <authorList>
            <person name="Yuan B."/>
            <person name="Grau M.F."/>
            <person name="Murata R.M."/>
            <person name="Torok T."/>
            <person name="Venkateswaran K."/>
            <person name="Stajich J.E."/>
            <person name="Wang C.C.C."/>
        </authorList>
    </citation>
    <scope>NUCLEOTIDE SEQUENCE [LARGE SCALE GENOMIC DNA]</scope>
    <source>
        <strain evidence="1 2">IMV 1140</strain>
    </source>
</reference>
<dbReference type="EMBL" id="JAOPJF010000004">
    <property type="protein sequence ID" value="KAK1149430.1"/>
    <property type="molecule type" value="Genomic_DNA"/>
</dbReference>
<sequence length="113" mass="12038">MASSPESAHIPSDSSQAGSRTPTRNIPNPPVGGLSELSPPGSQTQTTSSNLDSAAPGTTSGSTAPEDQPGAKWLNKRAEEEYQRAMELVVDKDFNLNEFGDPFDERDMQAKAF</sequence>
<proteinExistence type="predicted"/>
<accession>A0ACC3BF32</accession>